<dbReference type="InterPro" id="IPR013785">
    <property type="entry name" value="Aldolase_TIM"/>
</dbReference>
<organism evidence="1 2">
    <name type="scientific">Paramesorhizobium deserti</name>
    <dbReference type="NCBI Taxonomy" id="1494590"/>
    <lineage>
        <taxon>Bacteria</taxon>
        <taxon>Pseudomonadati</taxon>
        <taxon>Pseudomonadota</taxon>
        <taxon>Alphaproteobacteria</taxon>
        <taxon>Hyphomicrobiales</taxon>
        <taxon>Phyllobacteriaceae</taxon>
        <taxon>Paramesorhizobium</taxon>
    </lineage>
</organism>
<dbReference type="Proteomes" id="UP000070107">
    <property type="component" value="Unassembled WGS sequence"/>
</dbReference>
<protein>
    <submittedName>
        <fullName evidence="1">Uncharacterized protein</fullName>
    </submittedName>
</protein>
<gene>
    <name evidence="1" type="ORF">ATN84_22600</name>
</gene>
<dbReference type="AlphaFoldDB" id="A0A135HNA1"/>
<accession>A0A135HNA1</accession>
<keyword evidence="2" id="KW-1185">Reference proteome</keyword>
<dbReference type="RefSeq" id="WP_068885260.1">
    <property type="nucleotide sequence ID" value="NZ_LNTU01000041.1"/>
</dbReference>
<sequence>MRDARYDTLLEPMHIGPVTARNRFKPVSHCNGGGYRDPSATAEMRGIKAEEGWGVVVTEQGEMHHTSQIIELAVEHTPSPDLYLHD</sequence>
<comment type="caution">
    <text evidence="1">The sequence shown here is derived from an EMBL/GenBank/DDBJ whole genome shotgun (WGS) entry which is preliminary data.</text>
</comment>
<proteinExistence type="predicted"/>
<dbReference type="EMBL" id="LNTU01000041">
    <property type="protein sequence ID" value="KXF74688.1"/>
    <property type="molecule type" value="Genomic_DNA"/>
</dbReference>
<dbReference type="SUPFAM" id="SSF51395">
    <property type="entry name" value="FMN-linked oxidoreductases"/>
    <property type="match status" value="1"/>
</dbReference>
<dbReference type="STRING" id="1494590.ATN84_22600"/>
<evidence type="ECO:0000313" key="1">
    <source>
        <dbReference type="EMBL" id="KXF74688.1"/>
    </source>
</evidence>
<name>A0A135HNA1_9HYPH</name>
<dbReference type="Gene3D" id="3.20.20.70">
    <property type="entry name" value="Aldolase class I"/>
    <property type="match status" value="1"/>
</dbReference>
<evidence type="ECO:0000313" key="2">
    <source>
        <dbReference type="Proteomes" id="UP000070107"/>
    </source>
</evidence>
<reference evidence="1 2" key="1">
    <citation type="submission" date="2015-11" db="EMBL/GenBank/DDBJ databases">
        <title>Draft genome sequence of Paramesorhizobium deserti A-3-E, a strain highly resistant to diverse beta-lactam antibiotics.</title>
        <authorList>
            <person name="Lv R."/>
            <person name="Yang X."/>
            <person name="Fang N."/>
            <person name="Guo J."/>
            <person name="Luo X."/>
            <person name="Peng F."/>
            <person name="Yang R."/>
            <person name="Cui Y."/>
            <person name="Fang C."/>
            <person name="Song Y."/>
        </authorList>
    </citation>
    <scope>NUCLEOTIDE SEQUENCE [LARGE SCALE GENOMIC DNA]</scope>
    <source>
        <strain evidence="1 2">A-3-E</strain>
    </source>
</reference>